<dbReference type="SUPFAM" id="SSF52540">
    <property type="entry name" value="P-loop containing nucleoside triphosphate hydrolases"/>
    <property type="match status" value="1"/>
</dbReference>
<feature type="region of interest" description="Disordered" evidence="19">
    <location>
        <begin position="225"/>
        <end position="246"/>
    </location>
</feature>
<dbReference type="InterPro" id="IPR019821">
    <property type="entry name" value="Kinesin_motor_CS"/>
</dbReference>
<evidence type="ECO:0000256" key="14">
    <source>
        <dbReference type="ARBA" id="ARBA00023329"/>
    </source>
</evidence>
<evidence type="ECO:0000256" key="18">
    <source>
        <dbReference type="SAM" id="Coils"/>
    </source>
</evidence>
<evidence type="ECO:0000256" key="3">
    <source>
        <dbReference type="ARBA" id="ARBA00004536"/>
    </source>
</evidence>
<keyword evidence="7 16" id="KW-0547">Nucleotide-binding</keyword>
<feature type="region of interest" description="Disordered" evidence="19">
    <location>
        <begin position="32"/>
        <end position="112"/>
    </location>
</feature>
<comment type="function">
    <text evidence="15">Minus-end microtubule-dependent motor protein. Involved in apically targeted transport. Required for zonula adherens maintenance.</text>
</comment>
<evidence type="ECO:0000256" key="6">
    <source>
        <dbReference type="ARBA" id="ARBA00022701"/>
    </source>
</evidence>
<evidence type="ECO:0000256" key="13">
    <source>
        <dbReference type="ARBA" id="ARBA00023212"/>
    </source>
</evidence>
<dbReference type="PROSITE" id="PS00411">
    <property type="entry name" value="KINESIN_MOTOR_1"/>
    <property type="match status" value="1"/>
</dbReference>
<dbReference type="RefSeq" id="XP_032827200.1">
    <property type="nucleotide sequence ID" value="XM_032971309.1"/>
</dbReference>
<dbReference type="GO" id="GO:0005874">
    <property type="term" value="C:microtubule"/>
    <property type="evidence" value="ECO:0007669"/>
    <property type="project" value="UniProtKB-KW"/>
</dbReference>
<feature type="compositionally biased region" description="Polar residues" evidence="19">
    <location>
        <begin position="284"/>
        <end position="298"/>
    </location>
</feature>
<dbReference type="GO" id="GO:0003777">
    <property type="term" value="F:microtubule motor activity"/>
    <property type="evidence" value="ECO:0007669"/>
    <property type="project" value="InterPro"/>
</dbReference>
<dbReference type="GO" id="GO:0005912">
    <property type="term" value="C:adherens junction"/>
    <property type="evidence" value="ECO:0007669"/>
    <property type="project" value="UniProtKB-SubCell"/>
</dbReference>
<evidence type="ECO:0000256" key="15">
    <source>
        <dbReference type="ARBA" id="ARBA00060102"/>
    </source>
</evidence>
<dbReference type="InterPro" id="IPR027640">
    <property type="entry name" value="Kinesin-like_fam"/>
</dbReference>
<keyword evidence="21" id="KW-1185">Reference proteome</keyword>
<evidence type="ECO:0000256" key="9">
    <source>
        <dbReference type="ARBA" id="ARBA00022949"/>
    </source>
</evidence>
<evidence type="ECO:0000256" key="1">
    <source>
        <dbReference type="ARBA" id="ARBA00004284"/>
    </source>
</evidence>
<evidence type="ECO:0000256" key="17">
    <source>
        <dbReference type="RuleBase" id="RU000394"/>
    </source>
</evidence>
<keyword evidence="14" id="KW-0968">Cytoplasmic vesicle</keyword>
<dbReference type="PROSITE" id="PS50067">
    <property type="entry name" value="KINESIN_MOTOR_2"/>
    <property type="match status" value="1"/>
</dbReference>
<evidence type="ECO:0000259" key="20">
    <source>
        <dbReference type="PROSITE" id="PS50067"/>
    </source>
</evidence>
<reference evidence="22 23" key="1">
    <citation type="submission" date="2025-04" db="UniProtKB">
        <authorList>
            <consortium name="RefSeq"/>
        </authorList>
    </citation>
    <scope>IDENTIFICATION</scope>
    <source>
        <tissue evidence="22 23">Sperm</tissue>
    </source>
</reference>
<keyword evidence="6 17" id="KW-0493">Microtubule</keyword>
<dbReference type="InterPro" id="IPR001752">
    <property type="entry name" value="Kinesin_motor_dom"/>
</dbReference>
<keyword evidence="12 16" id="KW-0505">Motor protein</keyword>
<feature type="region of interest" description="Disordered" evidence="19">
    <location>
        <begin position="277"/>
        <end position="333"/>
    </location>
</feature>
<evidence type="ECO:0000256" key="12">
    <source>
        <dbReference type="ARBA" id="ARBA00023175"/>
    </source>
</evidence>
<keyword evidence="5" id="KW-0597">Phosphoprotein</keyword>
<keyword evidence="13" id="KW-0206">Cytoskeleton</keyword>
<feature type="coiled-coil region" evidence="18">
    <location>
        <begin position="340"/>
        <end position="406"/>
    </location>
</feature>
<dbReference type="InterPro" id="IPR036961">
    <property type="entry name" value="Kinesin_motor_dom_sf"/>
</dbReference>
<dbReference type="SMART" id="SM00129">
    <property type="entry name" value="KISc"/>
    <property type="match status" value="1"/>
</dbReference>
<keyword evidence="4" id="KW-0963">Cytoplasm</keyword>
<dbReference type="CDD" id="cd01366">
    <property type="entry name" value="KISc_C_terminal"/>
    <property type="match status" value="1"/>
</dbReference>
<evidence type="ECO:0000313" key="23">
    <source>
        <dbReference type="RefSeq" id="XP_032827201.1"/>
    </source>
</evidence>
<dbReference type="PANTHER" id="PTHR47972:SF28">
    <property type="entry name" value="KINESIN-LIKE PROTEIN KLP-3"/>
    <property type="match status" value="1"/>
</dbReference>
<dbReference type="GO" id="GO:0007018">
    <property type="term" value="P:microtubule-based movement"/>
    <property type="evidence" value="ECO:0007669"/>
    <property type="project" value="InterPro"/>
</dbReference>
<evidence type="ECO:0000313" key="22">
    <source>
        <dbReference type="RefSeq" id="XP_032827200.1"/>
    </source>
</evidence>
<dbReference type="Gene3D" id="3.40.850.10">
    <property type="entry name" value="Kinesin motor domain"/>
    <property type="match status" value="1"/>
</dbReference>
<name>A0AAJ7TZQ9_PETMA</name>
<dbReference type="PRINTS" id="PR00380">
    <property type="entry name" value="KINESINHEAVY"/>
</dbReference>
<protein>
    <recommendedName>
        <fullName evidence="17">Kinesin-like protein</fullName>
    </recommendedName>
</protein>
<dbReference type="FunFam" id="3.40.850.10:FF:000022">
    <property type="entry name" value="Kinesin-like protein"/>
    <property type="match status" value="1"/>
</dbReference>
<dbReference type="GO" id="GO:0005871">
    <property type="term" value="C:kinesin complex"/>
    <property type="evidence" value="ECO:0007669"/>
    <property type="project" value="UniProtKB-ARBA"/>
</dbReference>
<dbReference type="InterPro" id="IPR027417">
    <property type="entry name" value="P-loop_NTPase"/>
</dbReference>
<sequence length="868" mass="95216">MSEATEDIGTDAALEGQLNGLSSCRVNAELRQHGGAEGAREEMGDAAEEIESPAPSAEPSFRGLAWPTPSRPRHEALAGSPDGAAENGGGGTLLRHAGRPAAEACGAGGQCSAADTVKLREPLNERLSDSMDARGPCDGHGGRRRASVVGGLDYADGCARGDAAGIAAPTLADAWRVRQERAAAGGHTEGWQEQHYRRAPGPRTQVSTDSEKQIEVLRVDNERLRRRLAAREPPSPTTALPETAHQGLHLENLRLKSRVAQLEDDLKRRLERLEELEQPGVRAAQQQGQGKETGSAGQPRSPPPLLSNGKMMSLMKGMGRPRDPDPTGGGKAPHALKAENAALQDDLRQLRGERERLHKLLQGSQRTERHLRLQLEAAEQEAALTRREFREELERLEELQERAVAETALASQAELCRAHTYVLEVQDRLTSLGPALLSLASDYRSLKEETKSFPQLLETGVANVETQEISVPPVCSPRQLARAVEEMSKRCDEMERRYQREMVLRKKYHNQLVELRGNIRVLCRVRPAIEEDGEGTLAHSVVQVDTEDDGAVHVAQRGRQHSFQLDRVFPPHASQEEVFREVQDLVTSCVDGYNICIFAYGQTGSGKTYTMEGTAKAPGINQRALQHLFQEMEERQDEWRYTLSLSMLEIYNETLRDLLGSEGHGRLDIRLCPDGSGELCVPGLRQEPVTSLGDVHRLVSLGHSNRATHCTNMNEHSSRSHALILVTVSATNSITGTSTRGRLNLVDLAGSERLAKSRAEGDRLREAQNINRSLAALGDVIQALRAKQAHVPFRNSKLTYLLQDSLARESKTLMVIQVAPAARHAAETICSLHFAQRARAVELGPATRRVEPPDATMPAEVKGKLSRI</sequence>
<dbReference type="GO" id="GO:0005813">
    <property type="term" value="C:centrosome"/>
    <property type="evidence" value="ECO:0007669"/>
    <property type="project" value="UniProtKB-SubCell"/>
</dbReference>
<organism evidence="21 23">
    <name type="scientific">Petromyzon marinus</name>
    <name type="common">Sea lamprey</name>
    <dbReference type="NCBI Taxonomy" id="7757"/>
    <lineage>
        <taxon>Eukaryota</taxon>
        <taxon>Metazoa</taxon>
        <taxon>Chordata</taxon>
        <taxon>Craniata</taxon>
        <taxon>Vertebrata</taxon>
        <taxon>Cyclostomata</taxon>
        <taxon>Hyperoartia</taxon>
        <taxon>Petromyzontiformes</taxon>
        <taxon>Petromyzontidae</taxon>
        <taxon>Petromyzon</taxon>
    </lineage>
</organism>
<keyword evidence="9" id="KW-0965">Cell junction</keyword>
<dbReference type="PANTHER" id="PTHR47972">
    <property type="entry name" value="KINESIN-LIKE PROTEIN KLP-3"/>
    <property type="match status" value="1"/>
</dbReference>
<evidence type="ECO:0000256" key="10">
    <source>
        <dbReference type="ARBA" id="ARBA00023054"/>
    </source>
</evidence>
<evidence type="ECO:0000256" key="8">
    <source>
        <dbReference type="ARBA" id="ARBA00022840"/>
    </source>
</evidence>
<dbReference type="Pfam" id="PF00225">
    <property type="entry name" value="Kinesin"/>
    <property type="match status" value="1"/>
</dbReference>
<evidence type="ECO:0000256" key="2">
    <source>
        <dbReference type="ARBA" id="ARBA00004300"/>
    </source>
</evidence>
<evidence type="ECO:0000256" key="16">
    <source>
        <dbReference type="PROSITE-ProRule" id="PRU00283"/>
    </source>
</evidence>
<dbReference type="GO" id="GO:0005524">
    <property type="term" value="F:ATP binding"/>
    <property type="evidence" value="ECO:0007669"/>
    <property type="project" value="UniProtKB-UniRule"/>
</dbReference>
<comment type="similarity">
    <text evidence="16 17">Belongs to the TRAFAC class myosin-kinesin ATPase superfamily. Kinesin family.</text>
</comment>
<feature type="binding site" evidence="16">
    <location>
        <begin position="601"/>
        <end position="608"/>
    </location>
    <ligand>
        <name>ATP</name>
        <dbReference type="ChEBI" id="CHEBI:30616"/>
    </ligand>
</feature>
<dbReference type="RefSeq" id="XP_032827201.1">
    <property type="nucleotide sequence ID" value="XM_032971310.1"/>
</dbReference>
<keyword evidence="11" id="KW-0472">Membrane</keyword>
<proteinExistence type="inferred from homology"/>
<evidence type="ECO:0000313" key="21">
    <source>
        <dbReference type="Proteomes" id="UP001318040"/>
    </source>
</evidence>
<dbReference type="Proteomes" id="UP001318040">
    <property type="component" value="Chromosome 45"/>
</dbReference>
<evidence type="ECO:0000256" key="19">
    <source>
        <dbReference type="SAM" id="MobiDB-lite"/>
    </source>
</evidence>
<feature type="region of interest" description="Disordered" evidence="19">
    <location>
        <begin position="849"/>
        <end position="868"/>
    </location>
</feature>
<dbReference type="AlphaFoldDB" id="A0AAJ7TZQ9"/>
<keyword evidence="8 16" id="KW-0067">ATP-binding</keyword>
<feature type="compositionally biased region" description="Basic and acidic residues" evidence="19">
    <location>
        <begin position="32"/>
        <end position="43"/>
    </location>
</feature>
<dbReference type="GO" id="GO:0008017">
    <property type="term" value="F:microtubule binding"/>
    <property type="evidence" value="ECO:0007669"/>
    <property type="project" value="InterPro"/>
</dbReference>
<accession>A0AAJ7TZQ9</accession>
<evidence type="ECO:0000256" key="11">
    <source>
        <dbReference type="ARBA" id="ARBA00023136"/>
    </source>
</evidence>
<feature type="region of interest" description="Disordered" evidence="19">
    <location>
        <begin position="185"/>
        <end position="213"/>
    </location>
</feature>
<evidence type="ECO:0000256" key="4">
    <source>
        <dbReference type="ARBA" id="ARBA00022490"/>
    </source>
</evidence>
<evidence type="ECO:0000256" key="5">
    <source>
        <dbReference type="ARBA" id="ARBA00022553"/>
    </source>
</evidence>
<comment type="subcellular location">
    <subcellularLocation>
        <location evidence="3">Cell junction</location>
        <location evidence="3">Adherens junction</location>
    </subcellularLocation>
    <subcellularLocation>
        <location evidence="2">Cytoplasm</location>
        <location evidence="2">Cytoskeleton</location>
        <location evidence="2">Microtubule organizing center</location>
        <location evidence="2">Centrosome</location>
    </subcellularLocation>
    <subcellularLocation>
        <location evidence="1">Cytoplasmic vesicle membrane</location>
        <topology evidence="1">Peripheral membrane protein</topology>
    </subcellularLocation>
</comment>
<evidence type="ECO:0000256" key="7">
    <source>
        <dbReference type="ARBA" id="ARBA00022741"/>
    </source>
</evidence>
<gene>
    <name evidence="22 23" type="primary">LOC116952185</name>
</gene>
<keyword evidence="10 18" id="KW-0175">Coiled coil</keyword>
<feature type="domain" description="Kinesin motor" evidence="20">
    <location>
        <begin position="518"/>
        <end position="841"/>
    </location>
</feature>
<dbReference type="KEGG" id="pmrn:116952185"/>
<dbReference type="GO" id="GO:0030659">
    <property type="term" value="C:cytoplasmic vesicle membrane"/>
    <property type="evidence" value="ECO:0007669"/>
    <property type="project" value="UniProtKB-SubCell"/>
</dbReference>